<dbReference type="RefSeq" id="WP_261894434.1">
    <property type="nucleotide sequence ID" value="NZ_AP024895.1"/>
</dbReference>
<keyword evidence="2" id="KW-1185">Reference proteome</keyword>
<dbReference type="InterPro" id="IPR010297">
    <property type="entry name" value="DUF900_hydrolase"/>
</dbReference>
<evidence type="ECO:0000313" key="1">
    <source>
        <dbReference type="EMBL" id="WPC74307.1"/>
    </source>
</evidence>
<dbReference type="Proteomes" id="UP001304071">
    <property type="component" value="Chromosome 1"/>
</dbReference>
<organism evidence="1 2">
    <name type="scientific">Vibrio porteresiae DSM 19223</name>
    <dbReference type="NCBI Taxonomy" id="1123496"/>
    <lineage>
        <taxon>Bacteria</taxon>
        <taxon>Pseudomonadati</taxon>
        <taxon>Pseudomonadota</taxon>
        <taxon>Gammaproteobacteria</taxon>
        <taxon>Vibrionales</taxon>
        <taxon>Vibrionaceae</taxon>
        <taxon>Vibrio</taxon>
    </lineage>
</organism>
<evidence type="ECO:0000313" key="2">
    <source>
        <dbReference type="Proteomes" id="UP001304071"/>
    </source>
</evidence>
<dbReference type="EMBL" id="CP138203">
    <property type="protein sequence ID" value="WPC74307.1"/>
    <property type="molecule type" value="Genomic_DNA"/>
</dbReference>
<name>A0ABZ0QCX3_9VIBR</name>
<reference evidence="1 2" key="1">
    <citation type="submission" date="2023-11" db="EMBL/GenBank/DDBJ databases">
        <title>Plant-associative lifestyle of Vibrio porteresiae and its evolutionary dynamics.</title>
        <authorList>
            <person name="Rameshkumar N."/>
            <person name="Kirti K."/>
        </authorList>
    </citation>
    <scope>NUCLEOTIDE SEQUENCE [LARGE SCALE GENOMIC DNA]</scope>
    <source>
        <strain evidence="1 2">MSSRF30</strain>
    </source>
</reference>
<sequence length="324" mass="37166">MMLFITNRIPVQSARSKAGRAIRFDYQNTDVSKWLYFCERHGEHDYTEILSSPFFDRLKASPGHTQLLFYIHGFNNNMEPHVFHNAQRLESLINNITPDLVKVIPLIWPCDDDSVVKIMDDYWDDQKAADFSAIAFSRLLDKFDHWRRSTEQQAVPCLKRMNLLAHSMGNRVLVNTLNYWVEGNGYEGVPMLFRNVFMVAPDVDNAVLESGHRGQHVLDSCKNTLVYYASDDYAMPASKIANLRHRMLSRRLGMTGPANPHLLPSNRVFSFDCDSFNNRFDYPTGHSYFLNDADGNISPIISHIAQAIQFGRVSDTWEPLLVSA</sequence>
<dbReference type="SUPFAM" id="SSF53474">
    <property type="entry name" value="alpha/beta-Hydrolases"/>
    <property type="match status" value="1"/>
</dbReference>
<gene>
    <name evidence="1" type="ORF">R8Z52_03315</name>
</gene>
<dbReference type="InterPro" id="IPR029058">
    <property type="entry name" value="AB_hydrolase_fold"/>
</dbReference>
<keyword evidence="1" id="KW-0378">Hydrolase</keyword>
<dbReference type="Pfam" id="PF05990">
    <property type="entry name" value="DUF900"/>
    <property type="match status" value="1"/>
</dbReference>
<protein>
    <submittedName>
        <fullName evidence="1">Alpha/beta hydrolase</fullName>
    </submittedName>
</protein>
<accession>A0ABZ0QCX3</accession>
<dbReference type="GO" id="GO:0016787">
    <property type="term" value="F:hydrolase activity"/>
    <property type="evidence" value="ECO:0007669"/>
    <property type="project" value="UniProtKB-KW"/>
</dbReference>
<proteinExistence type="predicted"/>